<keyword evidence="7" id="KW-1185">Reference proteome</keyword>
<keyword evidence="1" id="KW-0805">Transcription regulation</keyword>
<keyword evidence="2 4" id="KW-0238">DNA-binding</keyword>
<dbReference type="RefSeq" id="WP_110813395.1">
    <property type="nucleotide sequence ID" value="NZ_QJTE01000002.1"/>
</dbReference>
<proteinExistence type="predicted"/>
<reference evidence="6 7" key="1">
    <citation type="submission" date="2018-06" db="EMBL/GenBank/DDBJ databases">
        <title>Genomic Encyclopedia of Type Strains, Phase III (KMG-III): the genomes of soil and plant-associated and newly described type strains.</title>
        <authorList>
            <person name="Whitman W."/>
        </authorList>
    </citation>
    <scope>NUCLEOTIDE SEQUENCE [LARGE SCALE GENOMIC DNA]</scope>
    <source>
        <strain evidence="6 7">CECT 9025</strain>
    </source>
</reference>
<dbReference type="SUPFAM" id="SSF48498">
    <property type="entry name" value="Tetracyclin repressor-like, C-terminal domain"/>
    <property type="match status" value="1"/>
</dbReference>
<dbReference type="FunFam" id="1.10.10.60:FF:000141">
    <property type="entry name" value="TetR family transcriptional regulator"/>
    <property type="match status" value="1"/>
</dbReference>
<dbReference type="SUPFAM" id="SSF46689">
    <property type="entry name" value="Homeodomain-like"/>
    <property type="match status" value="1"/>
</dbReference>
<dbReference type="InterPro" id="IPR050109">
    <property type="entry name" value="HTH-type_TetR-like_transc_reg"/>
</dbReference>
<dbReference type="PRINTS" id="PR00455">
    <property type="entry name" value="HTHTETR"/>
</dbReference>
<dbReference type="Pfam" id="PF00440">
    <property type="entry name" value="TetR_N"/>
    <property type="match status" value="1"/>
</dbReference>
<accession>A0A318SVD8</accession>
<dbReference type="Proteomes" id="UP000248311">
    <property type="component" value="Unassembled WGS sequence"/>
</dbReference>
<evidence type="ECO:0000256" key="4">
    <source>
        <dbReference type="PROSITE-ProRule" id="PRU00335"/>
    </source>
</evidence>
<dbReference type="PANTHER" id="PTHR30055:SF146">
    <property type="entry name" value="HTH-TYPE TRANSCRIPTIONAL DUAL REGULATOR CECR"/>
    <property type="match status" value="1"/>
</dbReference>
<dbReference type="Pfam" id="PF14246">
    <property type="entry name" value="TetR_C_7"/>
    <property type="match status" value="1"/>
</dbReference>
<evidence type="ECO:0000313" key="6">
    <source>
        <dbReference type="EMBL" id="PYE84286.1"/>
    </source>
</evidence>
<feature type="domain" description="HTH tetR-type" evidence="5">
    <location>
        <begin position="11"/>
        <end position="71"/>
    </location>
</feature>
<protein>
    <submittedName>
        <fullName evidence="6">TetR family transcriptional regulator</fullName>
    </submittedName>
</protein>
<evidence type="ECO:0000256" key="2">
    <source>
        <dbReference type="ARBA" id="ARBA00023125"/>
    </source>
</evidence>
<dbReference type="PROSITE" id="PS01081">
    <property type="entry name" value="HTH_TETR_1"/>
    <property type="match status" value="1"/>
</dbReference>
<dbReference type="InterPro" id="IPR009057">
    <property type="entry name" value="Homeodomain-like_sf"/>
</dbReference>
<comment type="caution">
    <text evidence="6">The sequence shown here is derived from an EMBL/GenBank/DDBJ whole genome shotgun (WGS) entry which is preliminary data.</text>
</comment>
<keyword evidence="3" id="KW-0804">Transcription</keyword>
<dbReference type="Gene3D" id="1.10.10.60">
    <property type="entry name" value="Homeodomain-like"/>
    <property type="match status" value="1"/>
</dbReference>
<dbReference type="EMBL" id="QJTE01000002">
    <property type="protein sequence ID" value="PYE84286.1"/>
    <property type="molecule type" value="Genomic_DNA"/>
</dbReference>
<evidence type="ECO:0000256" key="3">
    <source>
        <dbReference type="ARBA" id="ARBA00023163"/>
    </source>
</evidence>
<dbReference type="InterPro" id="IPR001647">
    <property type="entry name" value="HTH_TetR"/>
</dbReference>
<name>A0A318SVD8_9RHOB</name>
<dbReference type="GO" id="GO:0003700">
    <property type="term" value="F:DNA-binding transcription factor activity"/>
    <property type="evidence" value="ECO:0007669"/>
    <property type="project" value="TreeGrafter"/>
</dbReference>
<evidence type="ECO:0000313" key="7">
    <source>
        <dbReference type="Proteomes" id="UP000248311"/>
    </source>
</evidence>
<dbReference type="InterPro" id="IPR023772">
    <property type="entry name" value="DNA-bd_HTH_TetR-type_CS"/>
</dbReference>
<dbReference type="PROSITE" id="PS50977">
    <property type="entry name" value="HTH_TETR_2"/>
    <property type="match status" value="1"/>
</dbReference>
<dbReference type="Gene3D" id="1.10.357.10">
    <property type="entry name" value="Tetracycline Repressor, domain 2"/>
    <property type="match status" value="1"/>
</dbReference>
<gene>
    <name evidence="6" type="ORF">DFP88_10281</name>
</gene>
<dbReference type="OrthoDB" id="9816431at2"/>
<dbReference type="PANTHER" id="PTHR30055">
    <property type="entry name" value="HTH-TYPE TRANSCRIPTIONAL REGULATOR RUTR"/>
    <property type="match status" value="1"/>
</dbReference>
<dbReference type="InterPro" id="IPR039536">
    <property type="entry name" value="TetR_C_Proteobacteria"/>
</dbReference>
<evidence type="ECO:0000259" key="5">
    <source>
        <dbReference type="PROSITE" id="PS50977"/>
    </source>
</evidence>
<dbReference type="InterPro" id="IPR036271">
    <property type="entry name" value="Tet_transcr_reg_TetR-rel_C_sf"/>
</dbReference>
<dbReference type="GO" id="GO:0000976">
    <property type="term" value="F:transcription cis-regulatory region binding"/>
    <property type="evidence" value="ECO:0007669"/>
    <property type="project" value="TreeGrafter"/>
</dbReference>
<sequence length="211" mass="23354">MTTETQAIRKGRKFDQVLAGACDVFMCEGFEGASVDEIARAAGVSKATLYSYFPDKRLLFLEVIKAQAARQAAISATRIDPNLPLPEFLRSVARFNIDFATSEAGLRLFRIFVAESERFPDIGKAFWETAHLRPRDKLAAALRRCVEAGELQIDDVDLAAMQFHDLCKTDLVARALFNIDAEFTEAEIARVADGAVEMFLARYGVRQGAPA</sequence>
<feature type="DNA-binding region" description="H-T-H motif" evidence="4">
    <location>
        <begin position="34"/>
        <end position="53"/>
    </location>
</feature>
<dbReference type="AlphaFoldDB" id="A0A318SVD8"/>
<evidence type="ECO:0000256" key="1">
    <source>
        <dbReference type="ARBA" id="ARBA00023015"/>
    </source>
</evidence>
<organism evidence="6 7">
    <name type="scientific">Pseudoroseicyclus aestuarii</name>
    <dbReference type="NCBI Taxonomy" id="1795041"/>
    <lineage>
        <taxon>Bacteria</taxon>
        <taxon>Pseudomonadati</taxon>
        <taxon>Pseudomonadota</taxon>
        <taxon>Alphaproteobacteria</taxon>
        <taxon>Rhodobacterales</taxon>
        <taxon>Paracoccaceae</taxon>
        <taxon>Pseudoroseicyclus</taxon>
    </lineage>
</organism>